<dbReference type="SUPFAM" id="SSF50129">
    <property type="entry name" value="GroES-like"/>
    <property type="match status" value="1"/>
</dbReference>
<reference evidence="7 8" key="1">
    <citation type="submission" date="2024-09" db="EMBL/GenBank/DDBJ databases">
        <authorList>
            <person name="Sun Q."/>
            <person name="Mori K."/>
        </authorList>
    </citation>
    <scope>NUCLEOTIDE SEQUENCE [LARGE SCALE GENOMIC DNA]</scope>
    <source>
        <strain evidence="7 8">CCM 7706</strain>
    </source>
</reference>
<accession>A0ABV6CPV8</accession>
<evidence type="ECO:0000313" key="7">
    <source>
        <dbReference type="EMBL" id="MFC0202752.1"/>
    </source>
</evidence>
<comment type="cofactor">
    <cofactor evidence="4">
        <name>Zn(2+)</name>
        <dbReference type="ChEBI" id="CHEBI:29105"/>
    </cofactor>
</comment>
<dbReference type="Pfam" id="PF00107">
    <property type="entry name" value="ADH_zinc_N"/>
    <property type="match status" value="1"/>
</dbReference>
<proteinExistence type="inferred from homology"/>
<sequence>MKAAIYPGGGQAIVIEDLADPVPGPDDLLIRVDRCGICGTDLAMTQGGAWDFGAGVQFGHEYAGTVVEVGANVAGWKAGDPLAVLPSVACGQCESCRAHGNNVLCREAPGTASVGFAELARVPASLATRLPATLSMADGALIEPLAISLYGARMAAIRPGERVLVLGGGTVALYAMYWARRLGAGRVVAMSRSPRRRDLSLAMGADAFVAFGAAEAGDVVEALGGAPQVVLECVGAEGMLGRAIAHAAPFGRIVSLGFCTSPDPVIPAVASYKCLSLHFAVGYSMREFLYIADLLDRDRIAGAGHPDPKAIVTAQVDLAQLPAMFATLRGPNAETKVHVRCNAG</sequence>
<protein>
    <submittedName>
        <fullName evidence="7">Zinc-binding dehydrogenase</fullName>
    </submittedName>
</protein>
<dbReference type="InterPro" id="IPR013154">
    <property type="entry name" value="ADH-like_N"/>
</dbReference>
<dbReference type="PROSITE" id="PS00059">
    <property type="entry name" value="ADH_ZINC"/>
    <property type="match status" value="1"/>
</dbReference>
<comment type="caution">
    <text evidence="7">The sequence shown here is derived from an EMBL/GenBank/DDBJ whole genome shotgun (WGS) entry which is preliminary data.</text>
</comment>
<dbReference type="Proteomes" id="UP001589798">
    <property type="component" value="Unassembled WGS sequence"/>
</dbReference>
<evidence type="ECO:0000256" key="4">
    <source>
        <dbReference type="RuleBase" id="RU361277"/>
    </source>
</evidence>
<dbReference type="InterPro" id="IPR036291">
    <property type="entry name" value="NAD(P)-bd_dom_sf"/>
</dbReference>
<dbReference type="SUPFAM" id="SSF51735">
    <property type="entry name" value="NAD(P)-binding Rossmann-fold domains"/>
    <property type="match status" value="1"/>
</dbReference>
<gene>
    <name evidence="7" type="ORF">ACFFJC_00535</name>
</gene>
<evidence type="ECO:0000259" key="6">
    <source>
        <dbReference type="Pfam" id="PF08240"/>
    </source>
</evidence>
<dbReference type="PANTHER" id="PTHR43401:SF5">
    <property type="entry name" value="ALCOHOL DEHYDROGENASE-RELATED"/>
    <property type="match status" value="1"/>
</dbReference>
<dbReference type="Pfam" id="PF08240">
    <property type="entry name" value="ADH_N"/>
    <property type="match status" value="1"/>
</dbReference>
<feature type="domain" description="Alcohol dehydrogenase-like C-terminal" evidence="5">
    <location>
        <begin position="171"/>
        <end position="284"/>
    </location>
</feature>
<comment type="similarity">
    <text evidence="4">Belongs to the zinc-containing alcohol dehydrogenase family.</text>
</comment>
<dbReference type="PANTHER" id="PTHR43401">
    <property type="entry name" value="L-THREONINE 3-DEHYDROGENASE"/>
    <property type="match status" value="1"/>
</dbReference>
<dbReference type="InterPro" id="IPR002328">
    <property type="entry name" value="ADH_Zn_CS"/>
</dbReference>
<evidence type="ECO:0000256" key="2">
    <source>
        <dbReference type="ARBA" id="ARBA00022833"/>
    </source>
</evidence>
<keyword evidence="3" id="KW-0560">Oxidoreductase</keyword>
<evidence type="ECO:0000313" key="8">
    <source>
        <dbReference type="Proteomes" id="UP001589798"/>
    </source>
</evidence>
<feature type="domain" description="Alcohol dehydrogenase-like N-terminal" evidence="6">
    <location>
        <begin position="24"/>
        <end position="131"/>
    </location>
</feature>
<keyword evidence="2 4" id="KW-0862">Zinc</keyword>
<dbReference type="InterPro" id="IPR011032">
    <property type="entry name" value="GroES-like_sf"/>
</dbReference>
<evidence type="ECO:0000256" key="3">
    <source>
        <dbReference type="ARBA" id="ARBA00023002"/>
    </source>
</evidence>
<name>A0ABV6CPV8_9SPHN</name>
<keyword evidence="8" id="KW-1185">Reference proteome</keyword>
<evidence type="ECO:0000259" key="5">
    <source>
        <dbReference type="Pfam" id="PF00107"/>
    </source>
</evidence>
<organism evidence="7 8">
    <name type="scientific">Novosphingobium soli</name>
    <dbReference type="NCBI Taxonomy" id="574956"/>
    <lineage>
        <taxon>Bacteria</taxon>
        <taxon>Pseudomonadati</taxon>
        <taxon>Pseudomonadota</taxon>
        <taxon>Alphaproteobacteria</taxon>
        <taxon>Sphingomonadales</taxon>
        <taxon>Sphingomonadaceae</taxon>
        <taxon>Novosphingobium</taxon>
    </lineage>
</organism>
<evidence type="ECO:0000256" key="1">
    <source>
        <dbReference type="ARBA" id="ARBA00022723"/>
    </source>
</evidence>
<dbReference type="InterPro" id="IPR050129">
    <property type="entry name" value="Zn_alcohol_dh"/>
</dbReference>
<dbReference type="EMBL" id="JBHLWK010000001">
    <property type="protein sequence ID" value="MFC0202752.1"/>
    <property type="molecule type" value="Genomic_DNA"/>
</dbReference>
<keyword evidence="1 4" id="KW-0479">Metal-binding</keyword>
<dbReference type="Gene3D" id="3.90.180.10">
    <property type="entry name" value="Medium-chain alcohol dehydrogenases, catalytic domain"/>
    <property type="match status" value="1"/>
</dbReference>
<dbReference type="InterPro" id="IPR013149">
    <property type="entry name" value="ADH-like_C"/>
</dbReference>
<dbReference type="Gene3D" id="3.40.50.720">
    <property type="entry name" value="NAD(P)-binding Rossmann-like Domain"/>
    <property type="match status" value="1"/>
</dbReference>
<dbReference type="RefSeq" id="WP_379485620.1">
    <property type="nucleotide sequence ID" value="NZ_JBHLWK010000001.1"/>
</dbReference>